<sequence length="181" mass="18620">MHGQKRGVQPQQGFTLIEILVAIALLGLLAAVLTSTLTGSLSLNRQAQKQLDTTSNVQQVLETVRNAWNTKDNYDKACAPGLSVPSGYTVKFVNLSSRAEPLTSAGAIATTATGATSAPSNDVNRATTCTAATGATVGTPAEPPVMRRVTVQSGTMPASGTTPVVGAQDVSLTLDILEPAE</sequence>
<dbReference type="InterPro" id="IPR012902">
    <property type="entry name" value="N_methyl_site"/>
</dbReference>
<keyword evidence="11" id="KW-1185">Reference proteome</keyword>
<dbReference type="EMBL" id="JBHUMK010000012">
    <property type="protein sequence ID" value="MFD2608580.1"/>
    <property type="molecule type" value="Genomic_DNA"/>
</dbReference>
<dbReference type="NCBIfam" id="TIGR02532">
    <property type="entry name" value="IV_pilin_GFxxxE"/>
    <property type="match status" value="1"/>
</dbReference>
<keyword evidence="3" id="KW-0488">Methylation</keyword>
<reference evidence="11" key="1">
    <citation type="journal article" date="2019" name="Int. J. Syst. Evol. Microbiol.">
        <title>The Global Catalogue of Microorganisms (GCM) 10K type strain sequencing project: providing services to taxonomists for standard genome sequencing and annotation.</title>
        <authorList>
            <consortium name="The Broad Institute Genomics Platform"/>
            <consortium name="The Broad Institute Genome Sequencing Center for Infectious Disease"/>
            <person name="Wu L."/>
            <person name="Ma J."/>
        </authorList>
    </citation>
    <scope>NUCLEOTIDE SEQUENCE [LARGE SCALE GENOMIC DNA]</scope>
    <source>
        <strain evidence="11">KCTC 33842</strain>
    </source>
</reference>
<evidence type="ECO:0000256" key="2">
    <source>
        <dbReference type="ARBA" id="ARBA00004418"/>
    </source>
</evidence>
<dbReference type="Pfam" id="PF07963">
    <property type="entry name" value="N_methyl"/>
    <property type="match status" value="1"/>
</dbReference>
<dbReference type="RefSeq" id="WP_386843220.1">
    <property type="nucleotide sequence ID" value="NZ_JBHUMK010000012.1"/>
</dbReference>
<dbReference type="InterPro" id="IPR002416">
    <property type="entry name" value="T2SS_protein-GspH"/>
</dbReference>
<keyword evidence="8" id="KW-0998">Cell outer membrane</keyword>
<evidence type="ECO:0000256" key="8">
    <source>
        <dbReference type="ARBA" id="ARBA00023237"/>
    </source>
</evidence>
<protein>
    <submittedName>
        <fullName evidence="10">Prepilin-type N-terminal cleavage/methylation domain-containing protein</fullName>
    </submittedName>
</protein>
<dbReference type="InterPro" id="IPR045584">
    <property type="entry name" value="Pilin-like"/>
</dbReference>
<organism evidence="10 11">
    <name type="scientific">Deinococcus taklimakanensis</name>
    <dbReference type="NCBI Taxonomy" id="536443"/>
    <lineage>
        <taxon>Bacteria</taxon>
        <taxon>Thermotogati</taxon>
        <taxon>Deinococcota</taxon>
        <taxon>Deinococci</taxon>
        <taxon>Deinococcales</taxon>
        <taxon>Deinococcaceae</taxon>
        <taxon>Deinococcus</taxon>
    </lineage>
</organism>
<evidence type="ECO:0000313" key="10">
    <source>
        <dbReference type="EMBL" id="MFD2608580.1"/>
    </source>
</evidence>
<proteinExistence type="predicted"/>
<gene>
    <name evidence="10" type="ORF">ACFSR9_03875</name>
</gene>
<dbReference type="Gene3D" id="3.30.700.10">
    <property type="entry name" value="Glycoprotein, Type 4 Pilin"/>
    <property type="match status" value="1"/>
</dbReference>
<keyword evidence="7 9" id="KW-0472">Membrane</keyword>
<dbReference type="PROSITE" id="PS00409">
    <property type="entry name" value="PROKAR_NTER_METHYL"/>
    <property type="match status" value="1"/>
</dbReference>
<evidence type="ECO:0000256" key="3">
    <source>
        <dbReference type="ARBA" id="ARBA00022481"/>
    </source>
</evidence>
<evidence type="ECO:0000256" key="6">
    <source>
        <dbReference type="ARBA" id="ARBA00022989"/>
    </source>
</evidence>
<comment type="subcellular location">
    <subcellularLocation>
        <location evidence="1">Cell outer membrane</location>
        <topology evidence="1">Single-pass membrane protein</topology>
    </subcellularLocation>
    <subcellularLocation>
        <location evidence="2">Periplasm</location>
    </subcellularLocation>
</comment>
<dbReference type="Proteomes" id="UP001597475">
    <property type="component" value="Unassembled WGS sequence"/>
</dbReference>
<evidence type="ECO:0000256" key="4">
    <source>
        <dbReference type="ARBA" id="ARBA00022692"/>
    </source>
</evidence>
<evidence type="ECO:0000256" key="1">
    <source>
        <dbReference type="ARBA" id="ARBA00004203"/>
    </source>
</evidence>
<feature type="transmembrane region" description="Helical" evidence="9">
    <location>
        <begin position="12"/>
        <end position="33"/>
    </location>
</feature>
<evidence type="ECO:0000256" key="9">
    <source>
        <dbReference type="SAM" id="Phobius"/>
    </source>
</evidence>
<comment type="caution">
    <text evidence="10">The sequence shown here is derived from an EMBL/GenBank/DDBJ whole genome shotgun (WGS) entry which is preliminary data.</text>
</comment>
<evidence type="ECO:0000256" key="7">
    <source>
        <dbReference type="ARBA" id="ARBA00023136"/>
    </source>
</evidence>
<keyword evidence="5" id="KW-0574">Periplasm</keyword>
<evidence type="ECO:0000256" key="5">
    <source>
        <dbReference type="ARBA" id="ARBA00022764"/>
    </source>
</evidence>
<name>A0ABW5P038_9DEIO</name>
<keyword evidence="6 9" id="KW-1133">Transmembrane helix</keyword>
<accession>A0ABW5P038</accession>
<dbReference type="PRINTS" id="PR00885">
    <property type="entry name" value="BCTERIALGSPH"/>
</dbReference>
<dbReference type="SUPFAM" id="SSF54523">
    <property type="entry name" value="Pili subunits"/>
    <property type="match status" value="1"/>
</dbReference>
<evidence type="ECO:0000313" key="11">
    <source>
        <dbReference type="Proteomes" id="UP001597475"/>
    </source>
</evidence>
<keyword evidence="4 9" id="KW-0812">Transmembrane</keyword>